<accession>A0A9N7VJ70</accession>
<feature type="compositionally biased region" description="Polar residues" evidence="1">
    <location>
        <begin position="41"/>
        <end position="50"/>
    </location>
</feature>
<proteinExistence type="predicted"/>
<keyword evidence="3" id="KW-1185">Reference proteome</keyword>
<gene>
    <name evidence="2" type="ORF">PLEPLA_LOCUS37078</name>
</gene>
<dbReference type="Proteomes" id="UP001153269">
    <property type="component" value="Unassembled WGS sequence"/>
</dbReference>
<dbReference type="EMBL" id="CADEAL010004014">
    <property type="protein sequence ID" value="CAB1449396.1"/>
    <property type="molecule type" value="Genomic_DNA"/>
</dbReference>
<evidence type="ECO:0000313" key="2">
    <source>
        <dbReference type="EMBL" id="CAB1449396.1"/>
    </source>
</evidence>
<feature type="compositionally biased region" description="Acidic residues" evidence="1">
    <location>
        <begin position="8"/>
        <end position="17"/>
    </location>
</feature>
<sequence length="95" mass="10681">MKKRRSEEDEEEEEEEEERKMPKQTAGAAVSPKRREDGQAVSRSQRIPETTLTLAQRALLGVGGDACEGCVEPERWIMTVCARGPRLCVRACMCE</sequence>
<protein>
    <submittedName>
        <fullName evidence="2">Uncharacterized protein</fullName>
    </submittedName>
</protein>
<comment type="caution">
    <text evidence="2">The sequence shown here is derived from an EMBL/GenBank/DDBJ whole genome shotgun (WGS) entry which is preliminary data.</text>
</comment>
<name>A0A9N7VJ70_PLEPL</name>
<dbReference type="AlphaFoldDB" id="A0A9N7VJ70"/>
<evidence type="ECO:0000313" key="3">
    <source>
        <dbReference type="Proteomes" id="UP001153269"/>
    </source>
</evidence>
<feature type="region of interest" description="Disordered" evidence="1">
    <location>
        <begin position="1"/>
        <end position="50"/>
    </location>
</feature>
<reference evidence="2" key="1">
    <citation type="submission" date="2020-03" db="EMBL/GenBank/DDBJ databases">
        <authorList>
            <person name="Weist P."/>
        </authorList>
    </citation>
    <scope>NUCLEOTIDE SEQUENCE</scope>
</reference>
<evidence type="ECO:0000256" key="1">
    <source>
        <dbReference type="SAM" id="MobiDB-lite"/>
    </source>
</evidence>
<organism evidence="2 3">
    <name type="scientific">Pleuronectes platessa</name>
    <name type="common">European plaice</name>
    <dbReference type="NCBI Taxonomy" id="8262"/>
    <lineage>
        <taxon>Eukaryota</taxon>
        <taxon>Metazoa</taxon>
        <taxon>Chordata</taxon>
        <taxon>Craniata</taxon>
        <taxon>Vertebrata</taxon>
        <taxon>Euteleostomi</taxon>
        <taxon>Actinopterygii</taxon>
        <taxon>Neopterygii</taxon>
        <taxon>Teleostei</taxon>
        <taxon>Neoteleostei</taxon>
        <taxon>Acanthomorphata</taxon>
        <taxon>Carangaria</taxon>
        <taxon>Pleuronectiformes</taxon>
        <taxon>Pleuronectoidei</taxon>
        <taxon>Pleuronectidae</taxon>
        <taxon>Pleuronectes</taxon>
    </lineage>
</organism>